<accession>A0A1Q5U0G2</accession>
<dbReference type="EMBL" id="MNBE01000602">
    <property type="protein sequence ID" value="OKP05953.1"/>
    <property type="molecule type" value="Genomic_DNA"/>
</dbReference>
<gene>
    <name evidence="1" type="ORF">PENSUB_6673</name>
</gene>
<reference evidence="1 2" key="1">
    <citation type="submission" date="2016-10" db="EMBL/GenBank/DDBJ databases">
        <title>Genome sequence of the ascomycete fungus Penicillium subrubescens.</title>
        <authorList>
            <person name="De Vries R.P."/>
            <person name="Peng M."/>
            <person name="Dilokpimol A."/>
            <person name="Hilden K."/>
            <person name="Makela M.R."/>
            <person name="Grigoriev I."/>
            <person name="Riley R."/>
            <person name="Granchi Z."/>
        </authorList>
    </citation>
    <scope>NUCLEOTIDE SEQUENCE [LARGE SCALE GENOMIC DNA]</scope>
    <source>
        <strain evidence="1 2">CBS 132785</strain>
    </source>
</reference>
<organism evidence="1 2">
    <name type="scientific">Penicillium subrubescens</name>
    <dbReference type="NCBI Taxonomy" id="1316194"/>
    <lineage>
        <taxon>Eukaryota</taxon>
        <taxon>Fungi</taxon>
        <taxon>Dikarya</taxon>
        <taxon>Ascomycota</taxon>
        <taxon>Pezizomycotina</taxon>
        <taxon>Eurotiomycetes</taxon>
        <taxon>Eurotiomycetidae</taxon>
        <taxon>Eurotiales</taxon>
        <taxon>Aspergillaceae</taxon>
        <taxon>Penicillium</taxon>
    </lineage>
</organism>
<evidence type="ECO:0000313" key="2">
    <source>
        <dbReference type="Proteomes" id="UP000186955"/>
    </source>
</evidence>
<dbReference type="STRING" id="1316194.A0A1Q5U0G2"/>
<comment type="caution">
    <text evidence="1">The sequence shown here is derived from an EMBL/GenBank/DDBJ whole genome shotgun (WGS) entry which is preliminary data.</text>
</comment>
<dbReference type="AlphaFoldDB" id="A0A1Q5U0G2"/>
<proteinExistence type="predicted"/>
<evidence type="ECO:0000313" key="1">
    <source>
        <dbReference type="EMBL" id="OKP05953.1"/>
    </source>
</evidence>
<name>A0A1Q5U0G2_9EURO</name>
<keyword evidence="2" id="KW-1185">Reference proteome</keyword>
<protein>
    <submittedName>
        <fullName evidence="1">Uncharacterized protein</fullName>
    </submittedName>
</protein>
<dbReference type="Proteomes" id="UP000186955">
    <property type="component" value="Unassembled WGS sequence"/>
</dbReference>
<sequence length="415" mass="46509">MLIDAPWCGGEALAEVLRQETSAYPFHELVRLIRETSAPGGGKLDDSDCLVDFAKDSMTLSNRRRIWINSEKIIREIETRHAAVRPVTGIVSTQMRKLASRCTIFISRDLGDMPQAASTVYFVPDIVKKSHLNKITAYFGADSQIVGVEFLLLDELSARLFGNRSELTSQITLDSPKVILGLCLSFGSPALNKKEHQYLRPIHAHGPPGIDFTQHTQWIGRHPPLDWPREKYYLENRRNGAHNRFPLLDNPFPRVLEPPAYFVNLSGRQLSQIQAYGDSANIEAYKRTMKGLVFNFADDSTERVCENSNFQEIAMASTHTIQFEVRQHEEIVDMVLFAAYKAPLDGYQTKLCGIEFITSLGRVLPLGCVETSEHVRREMLPPTYSDFPEFGGVCGIQIALGSGAVETVALALFYA</sequence>